<sequence>MFQTKNFYLWLLQIIGLLGLLALCLWLSLRPKKPNFTITEFSIPTSVSDENQSASFKYVLVVKNPDKESSIYYDDILMSFKYKQDMVGNNTIPSFDQGKDKTTNQVIDKVDVNPKVRGALAKAVSNGTAELNVDLSTSIQYKTWHVKSKHHKIKFQGVVPIGADGKIKGKKKKVKLHGNKG</sequence>
<evidence type="ECO:0000256" key="1">
    <source>
        <dbReference type="ARBA" id="ARBA00004167"/>
    </source>
</evidence>
<feature type="transmembrane region" description="Helical" evidence="5">
    <location>
        <begin position="7"/>
        <end position="29"/>
    </location>
</feature>
<evidence type="ECO:0000256" key="4">
    <source>
        <dbReference type="ARBA" id="ARBA00023136"/>
    </source>
</evidence>
<evidence type="ECO:0000313" key="7">
    <source>
        <dbReference type="EMBL" id="CAK7350973.1"/>
    </source>
</evidence>
<dbReference type="GO" id="GO:0005886">
    <property type="term" value="C:plasma membrane"/>
    <property type="evidence" value="ECO:0007669"/>
    <property type="project" value="TreeGrafter"/>
</dbReference>
<dbReference type="Pfam" id="PF03168">
    <property type="entry name" value="LEA_2"/>
    <property type="match status" value="1"/>
</dbReference>
<protein>
    <recommendedName>
        <fullName evidence="6">Late embryogenesis abundant protein LEA-2 subgroup domain-containing protein</fullName>
    </recommendedName>
</protein>
<evidence type="ECO:0000313" key="8">
    <source>
        <dbReference type="Proteomes" id="UP001314170"/>
    </source>
</evidence>
<organism evidence="7 8">
    <name type="scientific">Dovyalis caffra</name>
    <dbReference type="NCBI Taxonomy" id="77055"/>
    <lineage>
        <taxon>Eukaryota</taxon>
        <taxon>Viridiplantae</taxon>
        <taxon>Streptophyta</taxon>
        <taxon>Embryophyta</taxon>
        <taxon>Tracheophyta</taxon>
        <taxon>Spermatophyta</taxon>
        <taxon>Magnoliopsida</taxon>
        <taxon>eudicotyledons</taxon>
        <taxon>Gunneridae</taxon>
        <taxon>Pentapetalae</taxon>
        <taxon>rosids</taxon>
        <taxon>fabids</taxon>
        <taxon>Malpighiales</taxon>
        <taxon>Salicaceae</taxon>
        <taxon>Flacourtieae</taxon>
        <taxon>Dovyalis</taxon>
    </lineage>
</organism>
<proteinExistence type="predicted"/>
<accession>A0AAV1SHD0</accession>
<dbReference type="AlphaFoldDB" id="A0AAV1SHD0"/>
<dbReference type="Proteomes" id="UP001314170">
    <property type="component" value="Unassembled WGS sequence"/>
</dbReference>
<evidence type="ECO:0000256" key="3">
    <source>
        <dbReference type="ARBA" id="ARBA00022989"/>
    </source>
</evidence>
<evidence type="ECO:0000256" key="2">
    <source>
        <dbReference type="ARBA" id="ARBA00022692"/>
    </source>
</evidence>
<comment type="subcellular location">
    <subcellularLocation>
        <location evidence="1">Membrane</location>
        <topology evidence="1">Single-pass membrane protein</topology>
    </subcellularLocation>
</comment>
<dbReference type="InterPro" id="IPR004864">
    <property type="entry name" value="LEA_2"/>
</dbReference>
<gene>
    <name evidence="7" type="ORF">DCAF_LOCUS23620</name>
</gene>
<comment type="caution">
    <text evidence="7">The sequence shown here is derived from an EMBL/GenBank/DDBJ whole genome shotgun (WGS) entry which is preliminary data.</text>
</comment>
<dbReference type="EMBL" id="CAWUPB010001184">
    <property type="protein sequence ID" value="CAK7350973.1"/>
    <property type="molecule type" value="Genomic_DNA"/>
</dbReference>
<dbReference type="PANTHER" id="PTHR31415:SF89">
    <property type="entry name" value="PROTEIN NDR1-LIKE"/>
    <property type="match status" value="1"/>
</dbReference>
<dbReference type="GO" id="GO:0009506">
    <property type="term" value="C:plasmodesma"/>
    <property type="evidence" value="ECO:0007669"/>
    <property type="project" value="TreeGrafter"/>
</dbReference>
<keyword evidence="4 5" id="KW-0472">Membrane</keyword>
<dbReference type="PANTHER" id="PTHR31415">
    <property type="entry name" value="OS05G0367900 PROTEIN"/>
    <property type="match status" value="1"/>
</dbReference>
<keyword evidence="2 5" id="KW-0812">Transmembrane</keyword>
<evidence type="ECO:0000259" key="6">
    <source>
        <dbReference type="Pfam" id="PF03168"/>
    </source>
</evidence>
<keyword evidence="3 5" id="KW-1133">Transmembrane helix</keyword>
<name>A0AAV1SHD0_9ROSI</name>
<dbReference type="GO" id="GO:0098542">
    <property type="term" value="P:defense response to other organism"/>
    <property type="evidence" value="ECO:0007669"/>
    <property type="project" value="InterPro"/>
</dbReference>
<reference evidence="7 8" key="1">
    <citation type="submission" date="2024-01" db="EMBL/GenBank/DDBJ databases">
        <authorList>
            <person name="Waweru B."/>
        </authorList>
    </citation>
    <scope>NUCLEOTIDE SEQUENCE [LARGE SCALE GENOMIC DNA]</scope>
</reference>
<feature type="domain" description="Late embryogenesis abundant protein LEA-2 subgroup" evidence="6">
    <location>
        <begin position="62"/>
        <end position="154"/>
    </location>
</feature>
<keyword evidence="8" id="KW-1185">Reference proteome</keyword>
<dbReference type="InterPro" id="IPR044839">
    <property type="entry name" value="NDR1-like"/>
</dbReference>
<evidence type="ECO:0000256" key="5">
    <source>
        <dbReference type="SAM" id="Phobius"/>
    </source>
</evidence>